<comment type="caution">
    <text evidence="2">The sequence shown here is derived from an EMBL/GenBank/DDBJ whole genome shotgun (WGS) entry which is preliminary data.</text>
</comment>
<dbReference type="RefSeq" id="WP_168045740.1">
    <property type="nucleotide sequence ID" value="NZ_JAATJM010000001.1"/>
</dbReference>
<proteinExistence type="predicted"/>
<dbReference type="Proteomes" id="UP000587415">
    <property type="component" value="Unassembled WGS sequence"/>
</dbReference>
<dbReference type="AlphaFoldDB" id="A0A7X5YJH0"/>
<evidence type="ECO:0000313" key="2">
    <source>
        <dbReference type="EMBL" id="NJC40903.1"/>
    </source>
</evidence>
<sequence length="90" mass="9925">MQNAGYERGEGGSIIPVDHRPDLTTRADAIAAALDGDQRRWTRHEAAIRQAFSESAGADLIWQTVEGDAILRDRLNPLAEACERKLGLRL</sequence>
<dbReference type="EMBL" id="JAATJM010000001">
    <property type="protein sequence ID" value="NJC40903.1"/>
    <property type="molecule type" value="Genomic_DNA"/>
</dbReference>
<keyword evidence="3" id="KW-1185">Reference proteome</keyword>
<gene>
    <name evidence="2" type="ORF">GGQ87_001161</name>
</gene>
<evidence type="ECO:0000313" key="3">
    <source>
        <dbReference type="Proteomes" id="UP000587415"/>
    </source>
</evidence>
<evidence type="ECO:0000256" key="1">
    <source>
        <dbReference type="SAM" id="MobiDB-lite"/>
    </source>
</evidence>
<accession>A0A7X5YJH0</accession>
<organism evidence="2 3">
    <name type="scientific">Brevundimonas alba</name>
    <dbReference type="NCBI Taxonomy" id="74314"/>
    <lineage>
        <taxon>Bacteria</taxon>
        <taxon>Pseudomonadati</taxon>
        <taxon>Pseudomonadota</taxon>
        <taxon>Alphaproteobacteria</taxon>
        <taxon>Caulobacterales</taxon>
        <taxon>Caulobacteraceae</taxon>
        <taxon>Brevundimonas</taxon>
    </lineage>
</organism>
<name>A0A7X5YJH0_9CAUL</name>
<reference evidence="2 3" key="1">
    <citation type="submission" date="2020-03" db="EMBL/GenBank/DDBJ databases">
        <title>Genomic Encyclopedia of Type Strains, Phase IV (KMG-IV): sequencing the most valuable type-strain genomes for metagenomic binning, comparative biology and taxonomic classification.</title>
        <authorList>
            <person name="Goeker M."/>
        </authorList>
    </citation>
    <scope>NUCLEOTIDE SEQUENCE [LARGE SCALE GENOMIC DNA]</scope>
    <source>
        <strain evidence="2 3">DSM 4736</strain>
    </source>
</reference>
<protein>
    <submittedName>
        <fullName evidence="2">Uncharacterized protein</fullName>
    </submittedName>
</protein>
<feature type="region of interest" description="Disordered" evidence="1">
    <location>
        <begin position="1"/>
        <end position="20"/>
    </location>
</feature>